<keyword evidence="2" id="KW-1185">Reference proteome</keyword>
<protein>
    <submittedName>
        <fullName evidence="3">Uncharacterized protein</fullName>
    </submittedName>
</protein>
<dbReference type="AlphaFoldDB" id="A0A914RW98"/>
<keyword evidence="1" id="KW-1133">Transmembrane helix</keyword>
<dbReference type="Gene3D" id="3.40.50.2300">
    <property type="match status" value="1"/>
</dbReference>
<reference evidence="3" key="1">
    <citation type="submission" date="2022-11" db="UniProtKB">
        <authorList>
            <consortium name="WormBaseParasite"/>
        </authorList>
    </citation>
    <scope>IDENTIFICATION</scope>
</reference>
<feature type="transmembrane region" description="Helical" evidence="1">
    <location>
        <begin position="12"/>
        <end position="35"/>
    </location>
</feature>
<name>A0A914RW98_PAREQ</name>
<evidence type="ECO:0000313" key="3">
    <source>
        <dbReference type="WBParaSite" id="PEQ_0001077001-mRNA-1"/>
    </source>
</evidence>
<accession>A0A914RW98</accession>
<dbReference type="WBParaSite" id="PEQ_0001077001-mRNA-1">
    <property type="protein sequence ID" value="PEQ_0001077001-mRNA-1"/>
    <property type="gene ID" value="PEQ_0001077001"/>
</dbReference>
<proteinExistence type="predicted"/>
<sequence>MDGSRPTYSQQPVAAVIGAASSQVSVMVASMLQLFKISRR</sequence>
<keyword evidence="1" id="KW-0472">Membrane</keyword>
<keyword evidence="1" id="KW-0812">Transmembrane</keyword>
<dbReference type="Proteomes" id="UP000887564">
    <property type="component" value="Unplaced"/>
</dbReference>
<evidence type="ECO:0000256" key="1">
    <source>
        <dbReference type="SAM" id="Phobius"/>
    </source>
</evidence>
<organism evidence="2 3">
    <name type="scientific">Parascaris equorum</name>
    <name type="common">Equine roundworm</name>
    <dbReference type="NCBI Taxonomy" id="6256"/>
    <lineage>
        <taxon>Eukaryota</taxon>
        <taxon>Metazoa</taxon>
        <taxon>Ecdysozoa</taxon>
        <taxon>Nematoda</taxon>
        <taxon>Chromadorea</taxon>
        <taxon>Rhabditida</taxon>
        <taxon>Spirurina</taxon>
        <taxon>Ascaridomorpha</taxon>
        <taxon>Ascaridoidea</taxon>
        <taxon>Ascarididae</taxon>
        <taxon>Parascaris</taxon>
    </lineage>
</organism>
<evidence type="ECO:0000313" key="2">
    <source>
        <dbReference type="Proteomes" id="UP000887564"/>
    </source>
</evidence>